<dbReference type="WBParaSite" id="jg3748">
    <property type="protein sequence ID" value="jg3748"/>
    <property type="gene ID" value="jg3748"/>
</dbReference>
<dbReference type="InterPro" id="IPR050836">
    <property type="entry name" value="SDS22/Internalin_LRR"/>
</dbReference>
<keyword evidence="3" id="KW-1185">Reference proteome</keyword>
<dbReference type="SUPFAM" id="SSF52058">
    <property type="entry name" value="L domain-like"/>
    <property type="match status" value="1"/>
</dbReference>
<evidence type="ECO:0000313" key="3">
    <source>
        <dbReference type="Proteomes" id="UP000887574"/>
    </source>
</evidence>
<dbReference type="PROSITE" id="PS51450">
    <property type="entry name" value="LRR"/>
    <property type="match status" value="1"/>
</dbReference>
<keyword evidence="2" id="KW-0677">Repeat</keyword>
<evidence type="ECO:0000256" key="1">
    <source>
        <dbReference type="ARBA" id="ARBA00022614"/>
    </source>
</evidence>
<organism evidence="3 4">
    <name type="scientific">Ditylenchus dipsaci</name>
    <dbReference type="NCBI Taxonomy" id="166011"/>
    <lineage>
        <taxon>Eukaryota</taxon>
        <taxon>Metazoa</taxon>
        <taxon>Ecdysozoa</taxon>
        <taxon>Nematoda</taxon>
        <taxon>Chromadorea</taxon>
        <taxon>Rhabditida</taxon>
        <taxon>Tylenchina</taxon>
        <taxon>Tylenchomorpha</taxon>
        <taxon>Sphaerularioidea</taxon>
        <taxon>Anguinidae</taxon>
        <taxon>Anguininae</taxon>
        <taxon>Ditylenchus</taxon>
    </lineage>
</organism>
<proteinExistence type="predicted"/>
<name>A0A915E9D3_9BILA</name>
<evidence type="ECO:0000313" key="4">
    <source>
        <dbReference type="WBParaSite" id="jg3748"/>
    </source>
</evidence>
<reference evidence="4" key="1">
    <citation type="submission" date="2022-11" db="UniProtKB">
        <authorList>
            <consortium name="WormBaseParasite"/>
        </authorList>
    </citation>
    <scope>IDENTIFICATION</scope>
</reference>
<keyword evidence="1" id="KW-0433">Leucine-rich repeat</keyword>
<dbReference type="PANTHER" id="PTHR46652">
    <property type="entry name" value="LEUCINE-RICH REPEAT AND IQ DOMAIN-CONTAINING PROTEIN 1-RELATED"/>
    <property type="match status" value="1"/>
</dbReference>
<sequence length="334" mass="38095">MISETAEDDEPSRWELVEMNKIHEQQSNIRALKCIVLSNRLISHVNSVPSDISFKYCSELDLSNALIGRWSKLIEILSLFPVLQTLHLNRNRLEPLEKVDLSTLVVSSPIIQLSLSNCFLSEQTVCKLVTKVFTNLEEIYIAFNQLTSYSPLGDCFKLQKVDLQGNKICEFAQISKLSTLPRLEFLNLSNCGLKKIEFSSDDTKIGYSKLNTLFIQHNPALDKWSFIHELARLNALKKLVIRGVLLPGSRGMDSREMIVAKMAHLVDLDRCDILLWQDALLNCSSKLFDFDPTDISMVELRRKNYPAEQLKRTRDNRLGQFNLENGDGIAFVTD</sequence>
<protein>
    <submittedName>
        <fullName evidence="4">Uncharacterized protein</fullName>
    </submittedName>
</protein>
<dbReference type="InterPro" id="IPR032675">
    <property type="entry name" value="LRR_dom_sf"/>
</dbReference>
<dbReference type="AlphaFoldDB" id="A0A915E9D3"/>
<dbReference type="Proteomes" id="UP000887574">
    <property type="component" value="Unplaced"/>
</dbReference>
<dbReference type="InterPro" id="IPR001611">
    <property type="entry name" value="Leu-rich_rpt"/>
</dbReference>
<dbReference type="PANTHER" id="PTHR46652:SF3">
    <property type="entry name" value="LEUCINE-RICH REPEAT-CONTAINING PROTEIN 9"/>
    <property type="match status" value="1"/>
</dbReference>
<accession>A0A915E9D3</accession>
<dbReference type="Gene3D" id="3.80.10.10">
    <property type="entry name" value="Ribonuclease Inhibitor"/>
    <property type="match status" value="2"/>
</dbReference>
<evidence type="ECO:0000256" key="2">
    <source>
        <dbReference type="ARBA" id="ARBA00022737"/>
    </source>
</evidence>